<dbReference type="GO" id="GO:0006754">
    <property type="term" value="P:ATP biosynthetic process"/>
    <property type="evidence" value="ECO:0007669"/>
    <property type="project" value="TreeGrafter"/>
</dbReference>
<protein>
    <recommendedName>
        <fullName evidence="5">Nudix hydrolase domain-containing protein</fullName>
    </recommendedName>
</protein>
<dbReference type="InterPro" id="IPR036875">
    <property type="entry name" value="Znf_CCHC_sf"/>
</dbReference>
<sequence length="278" mass="33561">MEKANLYCNNCGNIGHLYKDCRHPILSYGIILYNKDVQDKIHIILIERKNSLSFIEFLRGKYSSVYNISYLTLLFSRFSRSELERIVKHDFDTLWKFLWIHTDTINHRIKKEYFKSKENFNKLKKGFVHNGVLININYLVNSIQPDHIYDSNEWEIPKGRRKRYENNKECAKREFQEETNIPPSAYNLYENIIPLIEEYKGINSVKYKHVYYIARIDELINIEIDMKNKDQYTEIKDIQWLTEKEVIEHIRDYNETKINVISKFFKFIKEHEKLVTIG</sequence>
<dbReference type="PROSITE" id="PS50158">
    <property type="entry name" value="ZF_CCHC"/>
    <property type="match status" value="1"/>
</dbReference>
<dbReference type="Pfam" id="PF00293">
    <property type="entry name" value="NUDIX"/>
    <property type="match status" value="1"/>
</dbReference>
<dbReference type="PANTHER" id="PTHR21340">
    <property type="entry name" value="DIADENOSINE 5,5-P1,P4-TETRAPHOSPHATE PYROPHOSPHOHYDROLASE MUTT"/>
    <property type="match status" value="1"/>
</dbReference>
<evidence type="ECO:0000313" key="4">
    <source>
        <dbReference type="EMBL" id="QHU23174.1"/>
    </source>
</evidence>
<organism evidence="4">
    <name type="scientific">viral metagenome</name>
    <dbReference type="NCBI Taxonomy" id="1070528"/>
    <lineage>
        <taxon>unclassified sequences</taxon>
        <taxon>metagenomes</taxon>
        <taxon>organismal metagenomes</taxon>
    </lineage>
</organism>
<dbReference type="InterPro" id="IPR015797">
    <property type="entry name" value="NUDIX_hydrolase-like_dom_sf"/>
</dbReference>
<evidence type="ECO:0000256" key="1">
    <source>
        <dbReference type="ARBA" id="ARBA00022801"/>
    </source>
</evidence>
<dbReference type="PANTHER" id="PTHR21340:SF0">
    <property type="entry name" value="BIS(5'-NUCLEOSYL)-TETRAPHOSPHATASE [ASYMMETRICAL]"/>
    <property type="match status" value="1"/>
</dbReference>
<dbReference type="PROSITE" id="PS51462">
    <property type="entry name" value="NUDIX"/>
    <property type="match status" value="1"/>
</dbReference>
<dbReference type="PROSITE" id="PS00893">
    <property type="entry name" value="NUDIX_BOX"/>
    <property type="match status" value="1"/>
</dbReference>
<dbReference type="InterPro" id="IPR001878">
    <property type="entry name" value="Znf_CCHC"/>
</dbReference>
<dbReference type="SUPFAM" id="SSF57756">
    <property type="entry name" value="Retrovirus zinc finger-like domains"/>
    <property type="match status" value="1"/>
</dbReference>
<dbReference type="InterPro" id="IPR051325">
    <property type="entry name" value="Nudix_hydrolase_domain"/>
</dbReference>
<proteinExistence type="predicted"/>
<reference evidence="4" key="1">
    <citation type="journal article" date="2020" name="Nature">
        <title>Giant virus diversity and host interactions through global metagenomics.</title>
        <authorList>
            <person name="Schulz F."/>
            <person name="Roux S."/>
            <person name="Paez-Espino D."/>
            <person name="Jungbluth S."/>
            <person name="Walsh D.A."/>
            <person name="Denef V.J."/>
            <person name="McMahon K.D."/>
            <person name="Konstantinidis K.T."/>
            <person name="Eloe-Fadrosh E.A."/>
            <person name="Kyrpides N.C."/>
            <person name="Woyke T."/>
        </authorList>
    </citation>
    <scope>NUCLEOTIDE SEQUENCE</scope>
    <source>
        <strain evidence="4">GVMAG-S-ERX555907-94</strain>
    </source>
</reference>
<dbReference type="GO" id="GO:0008270">
    <property type="term" value="F:zinc ion binding"/>
    <property type="evidence" value="ECO:0007669"/>
    <property type="project" value="InterPro"/>
</dbReference>
<evidence type="ECO:0000259" key="3">
    <source>
        <dbReference type="PROSITE" id="PS51462"/>
    </source>
</evidence>
<evidence type="ECO:0000259" key="2">
    <source>
        <dbReference type="PROSITE" id="PS50158"/>
    </source>
</evidence>
<accession>A0A6C0L374</accession>
<name>A0A6C0L374_9ZZZZ</name>
<evidence type="ECO:0008006" key="5">
    <source>
        <dbReference type="Google" id="ProtNLM"/>
    </source>
</evidence>
<dbReference type="AlphaFoldDB" id="A0A6C0L374"/>
<keyword evidence="1" id="KW-0378">Hydrolase</keyword>
<feature type="domain" description="Nudix hydrolase" evidence="3">
    <location>
        <begin position="23"/>
        <end position="266"/>
    </location>
</feature>
<dbReference type="EMBL" id="MN741026">
    <property type="protein sequence ID" value="QHU23174.1"/>
    <property type="molecule type" value="Genomic_DNA"/>
</dbReference>
<dbReference type="Gene3D" id="3.90.79.10">
    <property type="entry name" value="Nucleoside Triphosphate Pyrophosphohydrolase"/>
    <property type="match status" value="1"/>
</dbReference>
<dbReference type="GO" id="GO:0006167">
    <property type="term" value="P:AMP biosynthetic process"/>
    <property type="evidence" value="ECO:0007669"/>
    <property type="project" value="TreeGrafter"/>
</dbReference>
<dbReference type="GO" id="GO:0004081">
    <property type="term" value="F:bis(5'-nucleosyl)-tetraphosphatase (asymmetrical) activity"/>
    <property type="evidence" value="ECO:0007669"/>
    <property type="project" value="TreeGrafter"/>
</dbReference>
<dbReference type="GO" id="GO:0003676">
    <property type="term" value="F:nucleic acid binding"/>
    <property type="evidence" value="ECO:0007669"/>
    <property type="project" value="InterPro"/>
</dbReference>
<dbReference type="SUPFAM" id="SSF55811">
    <property type="entry name" value="Nudix"/>
    <property type="match status" value="1"/>
</dbReference>
<feature type="domain" description="CCHC-type" evidence="2">
    <location>
        <begin position="8"/>
        <end position="22"/>
    </location>
</feature>
<dbReference type="InterPro" id="IPR000086">
    <property type="entry name" value="NUDIX_hydrolase_dom"/>
</dbReference>
<dbReference type="InterPro" id="IPR020084">
    <property type="entry name" value="NUDIX_hydrolase_CS"/>
</dbReference>